<protein>
    <submittedName>
        <fullName evidence="1">Uncharacterized protein</fullName>
    </submittedName>
</protein>
<sequence length="53" mass="6144">MMKTAHKLSPFNCLVIRINSTKFGKFDIIITREQPYLSTELSLYFSHLPQATI</sequence>
<evidence type="ECO:0000313" key="2">
    <source>
        <dbReference type="Proteomes" id="UP000054997"/>
    </source>
</evidence>
<dbReference type="Proteomes" id="UP000054997">
    <property type="component" value="Unassembled WGS sequence"/>
</dbReference>
<organism evidence="1 2">
    <name type="scientific">Legionella londiniensis</name>
    <dbReference type="NCBI Taxonomy" id="45068"/>
    <lineage>
        <taxon>Bacteria</taxon>
        <taxon>Pseudomonadati</taxon>
        <taxon>Pseudomonadota</taxon>
        <taxon>Gammaproteobacteria</taxon>
        <taxon>Legionellales</taxon>
        <taxon>Legionellaceae</taxon>
        <taxon>Legionella</taxon>
    </lineage>
</organism>
<keyword evidence="2" id="KW-1185">Reference proteome</keyword>
<comment type="caution">
    <text evidence="1">The sequence shown here is derived from an EMBL/GenBank/DDBJ whole genome shotgun (WGS) entry which is preliminary data.</text>
</comment>
<proteinExistence type="predicted"/>
<gene>
    <name evidence="1" type="ORF">Llon_0611</name>
</gene>
<reference evidence="1 2" key="1">
    <citation type="submission" date="2015-11" db="EMBL/GenBank/DDBJ databases">
        <title>Genomic analysis of 38 Legionella species identifies large and diverse effector repertoires.</title>
        <authorList>
            <person name="Burstein D."/>
            <person name="Amaro F."/>
            <person name="Zusman T."/>
            <person name="Lifshitz Z."/>
            <person name="Cohen O."/>
            <person name="Gilbert J.A."/>
            <person name="Pupko T."/>
            <person name="Shuman H.A."/>
            <person name="Segal G."/>
        </authorList>
    </citation>
    <scope>NUCLEOTIDE SEQUENCE [LARGE SCALE GENOMIC DNA]</scope>
    <source>
        <strain evidence="1 2">ATCC 49505</strain>
    </source>
</reference>
<accession>A0A0W0VRL7</accession>
<dbReference type="AlphaFoldDB" id="A0A0W0VRL7"/>
<evidence type="ECO:0000313" key="1">
    <source>
        <dbReference type="EMBL" id="KTD22393.1"/>
    </source>
</evidence>
<name>A0A0W0VRL7_9GAMM</name>
<dbReference type="EMBL" id="LNYK01000010">
    <property type="protein sequence ID" value="KTD22393.1"/>
    <property type="molecule type" value="Genomic_DNA"/>
</dbReference>